<keyword evidence="3" id="KW-1185">Reference proteome</keyword>
<evidence type="ECO:0000313" key="2">
    <source>
        <dbReference type="EMBL" id="KAB0398341.1"/>
    </source>
</evidence>
<dbReference type="OrthoDB" id="10005859at2759"/>
<comment type="caution">
    <text evidence="2">The sequence shown here is derived from an EMBL/GenBank/DDBJ whole genome shotgun (WGS) entry which is preliminary data.</text>
</comment>
<organism evidence="2 3">
    <name type="scientific">Balaenoptera physalus</name>
    <name type="common">Fin whale</name>
    <name type="synonym">Balaena physalus</name>
    <dbReference type="NCBI Taxonomy" id="9770"/>
    <lineage>
        <taxon>Eukaryota</taxon>
        <taxon>Metazoa</taxon>
        <taxon>Chordata</taxon>
        <taxon>Craniata</taxon>
        <taxon>Vertebrata</taxon>
        <taxon>Euteleostomi</taxon>
        <taxon>Mammalia</taxon>
        <taxon>Eutheria</taxon>
        <taxon>Laurasiatheria</taxon>
        <taxon>Artiodactyla</taxon>
        <taxon>Whippomorpha</taxon>
        <taxon>Cetacea</taxon>
        <taxon>Mysticeti</taxon>
        <taxon>Balaenopteridae</taxon>
        <taxon>Balaenoptera</taxon>
    </lineage>
</organism>
<dbReference type="Proteomes" id="UP000437017">
    <property type="component" value="Unassembled WGS sequence"/>
</dbReference>
<feature type="coiled-coil region" evidence="1">
    <location>
        <begin position="152"/>
        <end position="218"/>
    </location>
</feature>
<evidence type="ECO:0008006" key="4">
    <source>
        <dbReference type="Google" id="ProtNLM"/>
    </source>
</evidence>
<feature type="non-terminal residue" evidence="2">
    <location>
        <position position="1"/>
    </location>
</feature>
<name>A0A643CDQ0_BALPH</name>
<dbReference type="PANTHER" id="PTHR21468">
    <property type="entry name" value="HSD9"/>
    <property type="match status" value="1"/>
</dbReference>
<protein>
    <recommendedName>
        <fullName evidence="4">Coiled-coil domain-containing protein 83</fullName>
    </recommendedName>
</protein>
<dbReference type="InterPro" id="IPR026702">
    <property type="entry name" value="CCDC83"/>
</dbReference>
<proteinExistence type="predicted"/>
<sequence>SLDRDGQSRDEIWDNLAFGMLENIPRLDSAHRIKSKLYKATFLSNTMENTSKTNKKDIQDGPPKEVKLPIGEALLDYHCQIKENAVERFMAQIKKIREKNQKYHERNKRLKDEQIWHIRNLLKELSEEKSEGLAVVTREEVEKAMKEKWKFVRDQEQNLKDMRIQINNAEKLFLEKLSEKEYWEEYKNVGSEQHAKLITSLQNDINRVKENAEKMSGQLQESWFRDLKVSNFLFKEQYKITLEDDRKRIIRETLLQLNQKKEWATENAIRFIDKGNYREIWENDWLKKEIANHRKEVEELEHAIHELEGENLVLIDQLFNCRLVDLKIPRSPAPHSRPASTPKHLLLPPLSLRLYLAQAVGQEVPHEEMPLELPETNIEKSQLQPAEVKSRDLLSLSLGSSALHLSHEESSRYGQHLKIDEEESSSIEFGASDMKYLLYEDERDFKDYVNLGPLEVKLMTVESKKMPIHFQEKETPVKFYEDVRSPESHITYKMIKSFL</sequence>
<dbReference type="AlphaFoldDB" id="A0A643CDQ0"/>
<feature type="coiled-coil region" evidence="1">
    <location>
        <begin position="283"/>
        <end position="317"/>
    </location>
</feature>
<gene>
    <name evidence="2" type="ORF">E2I00_016340</name>
</gene>
<keyword evidence="1" id="KW-0175">Coiled coil</keyword>
<dbReference type="EMBL" id="SGJD01001765">
    <property type="protein sequence ID" value="KAB0398341.1"/>
    <property type="molecule type" value="Genomic_DNA"/>
</dbReference>
<dbReference type="PANTHER" id="PTHR21468:SF1">
    <property type="entry name" value="COILED-COIL DOMAIN-CONTAINING PROTEIN 83"/>
    <property type="match status" value="1"/>
</dbReference>
<reference evidence="2 3" key="1">
    <citation type="journal article" date="2019" name="PLoS ONE">
        <title>Genomic analyses reveal an absence of contemporary introgressive admixture between fin whales and blue whales, despite known hybrids.</title>
        <authorList>
            <person name="Westbury M.V."/>
            <person name="Petersen B."/>
            <person name="Lorenzen E.D."/>
        </authorList>
    </citation>
    <scope>NUCLEOTIDE SEQUENCE [LARGE SCALE GENOMIC DNA]</scope>
    <source>
        <strain evidence="2">FinWhale-01</strain>
    </source>
</reference>
<evidence type="ECO:0000256" key="1">
    <source>
        <dbReference type="SAM" id="Coils"/>
    </source>
</evidence>
<feature type="coiled-coil region" evidence="1">
    <location>
        <begin position="79"/>
        <end position="113"/>
    </location>
</feature>
<accession>A0A643CDQ0</accession>
<evidence type="ECO:0000313" key="3">
    <source>
        <dbReference type="Proteomes" id="UP000437017"/>
    </source>
</evidence>